<feature type="compositionally biased region" description="Basic and acidic residues" evidence="3">
    <location>
        <begin position="165"/>
        <end position="178"/>
    </location>
</feature>
<dbReference type="Proteomes" id="UP000646548">
    <property type="component" value="Unassembled WGS sequence"/>
</dbReference>
<evidence type="ECO:0000313" key="4">
    <source>
        <dbReference type="EMBL" id="KAF6719827.1"/>
    </source>
</evidence>
<evidence type="ECO:0000313" key="5">
    <source>
        <dbReference type="Proteomes" id="UP000646548"/>
    </source>
</evidence>
<evidence type="ECO:0000256" key="3">
    <source>
        <dbReference type="SAM" id="MobiDB-lite"/>
    </source>
</evidence>
<keyword evidence="1" id="KW-0597">Phosphoprotein</keyword>
<feature type="region of interest" description="Disordered" evidence="3">
    <location>
        <begin position="71"/>
        <end position="93"/>
    </location>
</feature>
<feature type="compositionally biased region" description="Basic residues" evidence="3">
    <location>
        <begin position="144"/>
        <end position="164"/>
    </location>
</feature>
<dbReference type="GO" id="GO:2001236">
    <property type="term" value="P:regulation of extrinsic apoptotic signaling pathway"/>
    <property type="evidence" value="ECO:0007669"/>
    <property type="project" value="TreeGrafter"/>
</dbReference>
<dbReference type="EMBL" id="WKFB01000553">
    <property type="protein sequence ID" value="KAF6719827.1"/>
    <property type="molecule type" value="Genomic_DNA"/>
</dbReference>
<comment type="caution">
    <text evidence="4">The sequence shown here is derived from an EMBL/GenBank/DDBJ whole genome shotgun (WGS) entry which is preliminary data.</text>
</comment>
<gene>
    <name evidence="4" type="ORF">FQA47_018583</name>
</gene>
<proteinExistence type="predicted"/>
<dbReference type="PANTHER" id="PTHR14965:SF2">
    <property type="entry name" value="BCL-2-LIKE PROTEIN 12"/>
    <property type="match status" value="1"/>
</dbReference>
<feature type="compositionally biased region" description="Basic and acidic residues" evidence="3">
    <location>
        <begin position="112"/>
        <end position="125"/>
    </location>
</feature>
<dbReference type="AlphaFoldDB" id="A0A834BTP3"/>
<dbReference type="PANTHER" id="PTHR14965">
    <property type="entry name" value="SI:CH73-248E21.1"/>
    <property type="match status" value="1"/>
</dbReference>
<protein>
    <submittedName>
        <fullName evidence="4">Bcl-2-like protein 12</fullName>
    </submittedName>
</protein>
<sequence>MENRVTSFYSVSLRMSESPERRSSVSSVSLLEIKAETHLILQAFLDRTLAIPQNDWPGRVGGAYDDHNKFSMKLKPKPKAEPESLVENEEEKKSVLNNLLPKLPLLGSSRHAAKDSKGSLDREISPAEVFSSTSSDEGDSEKKRKDKRKRIQKRLSSFFKKKEKPRKEKNKEGEDSHPPRPQTLPISRRPKIKQDDAAVSPSHPPDFYTNVAGKLEKIAQTSIKRRPASPEAMPRAASGDKEKLIQDLAQVLSSEGDSINEKIQANPFLRSSLNRLSYASFAKLLDNYSNAQVTQVSDLPPSASPTLRRIAVSMEVSRRIVTATGAQRTQGYAERYMETFVPWVKQHGGWESLVEEFD</sequence>
<evidence type="ECO:0000256" key="2">
    <source>
        <dbReference type="ARBA" id="ARBA00022703"/>
    </source>
</evidence>
<accession>A0A834BTP3</accession>
<name>A0A834BTP3_ORYME</name>
<reference evidence="4" key="1">
    <citation type="journal article" name="BMC Genomics">
        <title>Long-read sequencing and de novo genome assembly of marine medaka (Oryzias melastigma).</title>
        <authorList>
            <person name="Liang P."/>
            <person name="Saqib H.S.A."/>
            <person name="Ni X."/>
            <person name="Shen Y."/>
        </authorList>
    </citation>
    <scope>NUCLEOTIDE SEQUENCE</scope>
    <source>
        <strain evidence="4">Bigg-433</strain>
    </source>
</reference>
<organism evidence="4 5">
    <name type="scientific">Oryzias melastigma</name>
    <name type="common">Marine medaka</name>
    <dbReference type="NCBI Taxonomy" id="30732"/>
    <lineage>
        <taxon>Eukaryota</taxon>
        <taxon>Metazoa</taxon>
        <taxon>Chordata</taxon>
        <taxon>Craniata</taxon>
        <taxon>Vertebrata</taxon>
        <taxon>Euteleostomi</taxon>
        <taxon>Actinopterygii</taxon>
        <taxon>Neopterygii</taxon>
        <taxon>Teleostei</taxon>
        <taxon>Neoteleostei</taxon>
        <taxon>Acanthomorphata</taxon>
        <taxon>Ovalentaria</taxon>
        <taxon>Atherinomorphae</taxon>
        <taxon>Beloniformes</taxon>
        <taxon>Adrianichthyidae</taxon>
        <taxon>Oryziinae</taxon>
        <taxon>Oryzias</taxon>
    </lineage>
</organism>
<dbReference type="SUPFAM" id="SSF56854">
    <property type="entry name" value="Bcl-2 inhibitors of programmed cell death"/>
    <property type="match status" value="1"/>
</dbReference>
<keyword evidence="2" id="KW-0053">Apoptosis</keyword>
<feature type="region of interest" description="Disordered" evidence="3">
    <location>
        <begin position="107"/>
        <end position="208"/>
    </location>
</feature>
<evidence type="ECO:0000256" key="1">
    <source>
        <dbReference type="ARBA" id="ARBA00022553"/>
    </source>
</evidence>
<dbReference type="GO" id="GO:0006915">
    <property type="term" value="P:apoptotic process"/>
    <property type="evidence" value="ECO:0007669"/>
    <property type="project" value="UniProtKB-KW"/>
</dbReference>
<dbReference type="InterPro" id="IPR036834">
    <property type="entry name" value="Bcl-2-like_sf"/>
</dbReference>